<keyword evidence="5" id="KW-0028">Amino-acid biosynthesis</keyword>
<dbReference type="InterPro" id="IPR001261">
    <property type="entry name" value="ArgE/DapE_CS"/>
</dbReference>
<dbReference type="EC" id="3.5.1.16" evidence="11"/>
<comment type="similarity">
    <text evidence="2">Belongs to the peptidase M20A family. ArgE subfamily.</text>
</comment>
<protein>
    <submittedName>
        <fullName evidence="11">Acetylornithine deacetylase</fullName>
        <ecNumber evidence="11">3.5.1.16</ecNumber>
    </submittedName>
</protein>
<dbReference type="NCBIfam" id="NF005710">
    <property type="entry name" value="PRK07522.1"/>
    <property type="match status" value="1"/>
</dbReference>
<evidence type="ECO:0000256" key="7">
    <source>
        <dbReference type="ARBA" id="ARBA00022801"/>
    </source>
</evidence>
<keyword evidence="4" id="KW-0055">Arginine biosynthesis</keyword>
<keyword evidence="9" id="KW-0170">Cobalt</keyword>
<evidence type="ECO:0000313" key="12">
    <source>
        <dbReference type="Proteomes" id="UP000607796"/>
    </source>
</evidence>
<evidence type="ECO:0000256" key="6">
    <source>
        <dbReference type="ARBA" id="ARBA00022723"/>
    </source>
</evidence>
<evidence type="ECO:0000256" key="2">
    <source>
        <dbReference type="ARBA" id="ARBA00005691"/>
    </source>
</evidence>
<keyword evidence="6" id="KW-0479">Metal-binding</keyword>
<dbReference type="PANTHER" id="PTHR43808:SF31">
    <property type="entry name" value="N-ACETYL-L-CITRULLINE DEACETYLASE"/>
    <property type="match status" value="1"/>
</dbReference>
<evidence type="ECO:0000256" key="8">
    <source>
        <dbReference type="ARBA" id="ARBA00022833"/>
    </source>
</evidence>
<name>A0ABR9X4U9_9RHOB</name>
<dbReference type="EMBL" id="JADFFK010000013">
    <property type="protein sequence ID" value="MBE9638620.1"/>
    <property type="molecule type" value="Genomic_DNA"/>
</dbReference>
<dbReference type="InterPro" id="IPR010169">
    <property type="entry name" value="AcOrn-deacetyl"/>
</dbReference>
<comment type="caution">
    <text evidence="11">The sequence shown here is derived from an EMBL/GenBank/DDBJ whole genome shotgun (WGS) entry which is preliminary data.</text>
</comment>
<keyword evidence="8" id="KW-0862">Zinc</keyword>
<reference evidence="11 12" key="1">
    <citation type="journal article" date="2021" name="Int. J. Syst. Evol. Microbiol.">
        <title>Salipiger mangrovisoli sp. nov., isolated from mangrove soil and the proposal for the reclassification of Paraphaeobacter pallidus as Salipiger pallidus comb. nov.</title>
        <authorList>
            <person name="Du J."/>
            <person name="Liu Y."/>
            <person name="Pei T."/>
            <person name="Deng M.R."/>
            <person name="Zhu H."/>
        </authorList>
    </citation>
    <scope>NUCLEOTIDE SEQUENCE [LARGE SCALE GENOMIC DNA]</scope>
    <source>
        <strain evidence="11 12">6D45A</strain>
    </source>
</reference>
<evidence type="ECO:0000256" key="5">
    <source>
        <dbReference type="ARBA" id="ARBA00022605"/>
    </source>
</evidence>
<dbReference type="PROSITE" id="PS00759">
    <property type="entry name" value="ARGE_DAPE_CPG2_2"/>
    <property type="match status" value="1"/>
</dbReference>
<dbReference type="Gene3D" id="3.40.630.10">
    <property type="entry name" value="Zn peptidases"/>
    <property type="match status" value="1"/>
</dbReference>
<accession>A0ABR9X4U9</accession>
<evidence type="ECO:0000259" key="10">
    <source>
        <dbReference type="Pfam" id="PF07687"/>
    </source>
</evidence>
<gene>
    <name evidence="11" type="primary">argE</name>
    <name evidence="11" type="ORF">IQ782_17325</name>
</gene>
<dbReference type="InterPro" id="IPR011650">
    <property type="entry name" value="Peptidase_M20_dimer"/>
</dbReference>
<sequence>MSLNSETSPDADDRIARAAEHLADLIAFDTVSRNGNRALIDHMAAYLGGLGARITILPDETGEKANLVAAFGPEDAAGLVWSGHTDVVPADEPEWQSDPFKAEIRDGKLYGRGACDMKGFAACAMTVAPELAQARLARPVYMCFSYDEEVGCVGAPAIARHLAALPVPPEFAIIGEPSMMQLVTGQKGKIAMRAHVTGTSGHSSFAPEHVNAIEYAARAIAMISECGKRYETEGPFDRDFTVPHATMLATMIDGGVATNVTPDSCSFTFELRSISDMDPEADMAELLARIEGELGAEMAAKTAGTGIAFERIFAYPPMGEARNTAGYARYARHMPEDWGGKVSYGSEGGIFEQTGGIPAVIVGPGSIEQAHKPNEFVALDQLGACVQFLEDIMAGLCVASETAADRAS</sequence>
<dbReference type="InterPro" id="IPR050072">
    <property type="entry name" value="Peptidase_M20A"/>
</dbReference>
<dbReference type="Gene3D" id="3.30.70.360">
    <property type="match status" value="1"/>
</dbReference>
<keyword evidence="3" id="KW-0963">Cytoplasm</keyword>
<keyword evidence="12" id="KW-1185">Reference proteome</keyword>
<feature type="domain" description="Peptidase M20 dimerisation" evidence="10">
    <location>
        <begin position="184"/>
        <end position="294"/>
    </location>
</feature>
<dbReference type="Pfam" id="PF01546">
    <property type="entry name" value="Peptidase_M20"/>
    <property type="match status" value="1"/>
</dbReference>
<evidence type="ECO:0000256" key="3">
    <source>
        <dbReference type="ARBA" id="ARBA00022490"/>
    </source>
</evidence>
<dbReference type="Proteomes" id="UP000607796">
    <property type="component" value="Unassembled WGS sequence"/>
</dbReference>
<evidence type="ECO:0000256" key="4">
    <source>
        <dbReference type="ARBA" id="ARBA00022571"/>
    </source>
</evidence>
<organism evidence="11 12">
    <name type="scientific">Salipiger mangrovisoli</name>
    <dbReference type="NCBI Taxonomy" id="2865933"/>
    <lineage>
        <taxon>Bacteria</taxon>
        <taxon>Pseudomonadati</taxon>
        <taxon>Pseudomonadota</taxon>
        <taxon>Alphaproteobacteria</taxon>
        <taxon>Rhodobacterales</taxon>
        <taxon>Roseobacteraceae</taxon>
        <taxon>Salipiger</taxon>
    </lineage>
</organism>
<keyword evidence="7 11" id="KW-0378">Hydrolase</keyword>
<dbReference type="InterPro" id="IPR002933">
    <property type="entry name" value="Peptidase_M20"/>
</dbReference>
<dbReference type="PANTHER" id="PTHR43808">
    <property type="entry name" value="ACETYLORNITHINE DEACETYLASE"/>
    <property type="match status" value="1"/>
</dbReference>
<evidence type="ECO:0000256" key="9">
    <source>
        <dbReference type="ARBA" id="ARBA00023285"/>
    </source>
</evidence>
<dbReference type="NCBIfam" id="TIGR01892">
    <property type="entry name" value="AcOrn-deacetyl"/>
    <property type="match status" value="1"/>
</dbReference>
<evidence type="ECO:0000313" key="11">
    <source>
        <dbReference type="EMBL" id="MBE9638620.1"/>
    </source>
</evidence>
<evidence type="ECO:0000256" key="1">
    <source>
        <dbReference type="ARBA" id="ARBA00001947"/>
    </source>
</evidence>
<proteinExistence type="inferred from homology"/>
<dbReference type="Pfam" id="PF07687">
    <property type="entry name" value="M20_dimer"/>
    <property type="match status" value="1"/>
</dbReference>
<dbReference type="SUPFAM" id="SSF53187">
    <property type="entry name" value="Zn-dependent exopeptidases"/>
    <property type="match status" value="1"/>
</dbReference>
<dbReference type="SUPFAM" id="SSF55031">
    <property type="entry name" value="Bacterial exopeptidase dimerisation domain"/>
    <property type="match status" value="1"/>
</dbReference>
<dbReference type="InterPro" id="IPR036264">
    <property type="entry name" value="Bact_exopeptidase_dim_dom"/>
</dbReference>
<dbReference type="CDD" id="cd03894">
    <property type="entry name" value="M20_ArgE"/>
    <property type="match status" value="1"/>
</dbReference>
<dbReference type="GO" id="GO:0008777">
    <property type="term" value="F:acetylornithine deacetylase activity"/>
    <property type="evidence" value="ECO:0007669"/>
    <property type="project" value="UniProtKB-EC"/>
</dbReference>
<comment type="cofactor">
    <cofactor evidence="1">
        <name>Zn(2+)</name>
        <dbReference type="ChEBI" id="CHEBI:29105"/>
    </cofactor>
</comment>
<dbReference type="RefSeq" id="WP_194135917.1">
    <property type="nucleotide sequence ID" value="NZ_JADFFK010000013.1"/>
</dbReference>